<feature type="domain" description="HTH merR-type" evidence="2">
    <location>
        <begin position="1"/>
        <end position="70"/>
    </location>
</feature>
<dbReference type="PRINTS" id="PR00040">
    <property type="entry name" value="HTHMERR"/>
</dbReference>
<dbReference type="SUPFAM" id="SSF46955">
    <property type="entry name" value="Putative DNA-binding domain"/>
    <property type="match status" value="1"/>
</dbReference>
<proteinExistence type="predicted"/>
<dbReference type="Gene3D" id="1.10.1660.10">
    <property type="match status" value="1"/>
</dbReference>
<protein>
    <submittedName>
        <fullName evidence="3">MerR family transcriptional regulator</fullName>
    </submittedName>
</protein>
<gene>
    <name evidence="3" type="ORF">GCM10010361_29670</name>
</gene>
<evidence type="ECO:0000313" key="4">
    <source>
        <dbReference type="Proteomes" id="UP001500909"/>
    </source>
</evidence>
<comment type="caution">
    <text evidence="3">The sequence shown here is derived from an EMBL/GenBank/DDBJ whole genome shotgun (WGS) entry which is preliminary data.</text>
</comment>
<dbReference type="InterPro" id="IPR000551">
    <property type="entry name" value="MerR-type_HTH_dom"/>
</dbReference>
<dbReference type="Pfam" id="PF13411">
    <property type="entry name" value="MerR_1"/>
    <property type="match status" value="1"/>
</dbReference>
<dbReference type="CDD" id="cd04780">
    <property type="entry name" value="HTH_MerR-like_sg5"/>
    <property type="match status" value="1"/>
</dbReference>
<evidence type="ECO:0000259" key="2">
    <source>
        <dbReference type="PROSITE" id="PS50937"/>
    </source>
</evidence>
<dbReference type="EMBL" id="BAAABY010000023">
    <property type="protein sequence ID" value="GAA0463826.1"/>
    <property type="molecule type" value="Genomic_DNA"/>
</dbReference>
<dbReference type="SMART" id="SM00422">
    <property type="entry name" value="HTH_MERR"/>
    <property type="match status" value="1"/>
</dbReference>
<organism evidence="3 4">
    <name type="scientific">Streptomyces olivaceiscleroticus</name>
    <dbReference type="NCBI Taxonomy" id="68245"/>
    <lineage>
        <taxon>Bacteria</taxon>
        <taxon>Bacillati</taxon>
        <taxon>Actinomycetota</taxon>
        <taxon>Actinomycetes</taxon>
        <taxon>Kitasatosporales</taxon>
        <taxon>Streptomycetaceae</taxon>
        <taxon>Streptomyces</taxon>
    </lineage>
</organism>
<keyword evidence="1" id="KW-0238">DNA-binding</keyword>
<dbReference type="PANTHER" id="PTHR30204:SF98">
    <property type="entry name" value="HTH-TYPE TRANSCRIPTIONAL REGULATOR ADHR"/>
    <property type="match status" value="1"/>
</dbReference>
<evidence type="ECO:0000256" key="1">
    <source>
        <dbReference type="ARBA" id="ARBA00023125"/>
    </source>
</evidence>
<dbReference type="PROSITE" id="PS50937">
    <property type="entry name" value="HTH_MERR_2"/>
    <property type="match status" value="1"/>
</dbReference>
<sequence>MRIGELSRKTGVPVPTIKYYVREGLLPPGELTSPNQAIYREGHERRLQLIRALLDVGGMKVAEVANVLRALDGPALPLHEVLGAAVDRLGATGREHGGTESAAAHAVVADLVSRRGWRTPESNPAAADLSKALAAMARVGHGAFVEVLSDYADAAELVARADLAYVNRRAGVDDMLESVVIGTVLGEAVFNALRRLAQVNVSAELDDTEDPPKRAPR</sequence>
<evidence type="ECO:0000313" key="3">
    <source>
        <dbReference type="EMBL" id="GAA0463826.1"/>
    </source>
</evidence>
<accession>A0ABP3JTR9</accession>
<keyword evidence="4" id="KW-1185">Reference proteome</keyword>
<dbReference type="PANTHER" id="PTHR30204">
    <property type="entry name" value="REDOX-CYCLING DRUG-SENSING TRANSCRIPTIONAL ACTIVATOR SOXR"/>
    <property type="match status" value="1"/>
</dbReference>
<name>A0ABP3JTR9_9ACTN</name>
<dbReference type="InterPro" id="IPR047057">
    <property type="entry name" value="MerR_fam"/>
</dbReference>
<dbReference type="RefSeq" id="WP_346095404.1">
    <property type="nucleotide sequence ID" value="NZ_BAAABY010000023.1"/>
</dbReference>
<reference evidence="4" key="1">
    <citation type="journal article" date="2019" name="Int. J. Syst. Evol. Microbiol.">
        <title>The Global Catalogue of Microorganisms (GCM) 10K type strain sequencing project: providing services to taxonomists for standard genome sequencing and annotation.</title>
        <authorList>
            <consortium name="The Broad Institute Genomics Platform"/>
            <consortium name="The Broad Institute Genome Sequencing Center for Infectious Disease"/>
            <person name="Wu L."/>
            <person name="Ma J."/>
        </authorList>
    </citation>
    <scope>NUCLEOTIDE SEQUENCE [LARGE SCALE GENOMIC DNA]</scope>
    <source>
        <strain evidence="4">JCM 4805</strain>
    </source>
</reference>
<dbReference type="Proteomes" id="UP001500909">
    <property type="component" value="Unassembled WGS sequence"/>
</dbReference>
<dbReference type="InterPro" id="IPR009061">
    <property type="entry name" value="DNA-bd_dom_put_sf"/>
</dbReference>